<dbReference type="Pfam" id="PF08814">
    <property type="entry name" value="XisH"/>
    <property type="match status" value="1"/>
</dbReference>
<evidence type="ECO:0000313" key="1">
    <source>
        <dbReference type="EMBL" id="MDC3985731.1"/>
    </source>
</evidence>
<dbReference type="Gene3D" id="3.40.1350.10">
    <property type="match status" value="1"/>
</dbReference>
<comment type="caution">
    <text evidence="1">The sequence shown here is derived from an EMBL/GenBank/DDBJ whole genome shotgun (WGS) entry which is preliminary data.</text>
</comment>
<dbReference type="InterPro" id="IPR011335">
    <property type="entry name" value="Restrct_endonuc-II-like"/>
</dbReference>
<dbReference type="Proteomes" id="UP001151081">
    <property type="component" value="Unassembled WGS sequence"/>
</dbReference>
<keyword evidence="2" id="KW-1185">Reference proteome</keyword>
<dbReference type="RefSeq" id="WP_272424939.1">
    <property type="nucleotide sequence ID" value="NZ_JAGTJJ010000031.1"/>
</dbReference>
<sequence length="144" mass="16622">MLARDEHHEHVRRALLRDGWTITHDPLRVRWGARDMYIDLGAERLIAAEKAERKIAVEVKSFGGLSPIDDLEKAIGQFVIYHDVLAAVEPERTLYLAVSDLVYDDIFSEPIGQLLVEKRRVRLMVFSTETESIREWTPEPPMVK</sequence>
<proteinExistence type="predicted"/>
<evidence type="ECO:0000313" key="2">
    <source>
        <dbReference type="Proteomes" id="UP001151081"/>
    </source>
</evidence>
<accession>A0A9X4AVJ1</accession>
<protein>
    <submittedName>
        <fullName evidence="1">XisH family protein</fullName>
    </submittedName>
</protein>
<dbReference type="InterPro" id="IPR011856">
    <property type="entry name" value="tRNA_endonuc-like_dom_sf"/>
</dbReference>
<dbReference type="CDD" id="cd22366">
    <property type="entry name" value="XisH-like"/>
    <property type="match status" value="1"/>
</dbReference>
<dbReference type="InterPro" id="IPR014919">
    <property type="entry name" value="XisH"/>
</dbReference>
<dbReference type="AlphaFoldDB" id="A0A9X4AVJ1"/>
<organism evidence="1 2">
    <name type="scientific">Polyangium jinanense</name>
    <dbReference type="NCBI Taxonomy" id="2829994"/>
    <lineage>
        <taxon>Bacteria</taxon>
        <taxon>Pseudomonadati</taxon>
        <taxon>Myxococcota</taxon>
        <taxon>Polyangia</taxon>
        <taxon>Polyangiales</taxon>
        <taxon>Polyangiaceae</taxon>
        <taxon>Polyangium</taxon>
    </lineage>
</organism>
<reference evidence="1 2" key="1">
    <citation type="submission" date="2021-04" db="EMBL/GenBank/DDBJ databases">
        <title>Genome analysis of Polyangium sp.</title>
        <authorList>
            <person name="Li Y."/>
            <person name="Wang J."/>
        </authorList>
    </citation>
    <scope>NUCLEOTIDE SEQUENCE [LARGE SCALE GENOMIC DNA]</scope>
    <source>
        <strain evidence="1 2">SDU14</strain>
    </source>
</reference>
<dbReference type="GO" id="GO:0003676">
    <property type="term" value="F:nucleic acid binding"/>
    <property type="evidence" value="ECO:0007669"/>
    <property type="project" value="InterPro"/>
</dbReference>
<dbReference type="EMBL" id="JAGTJJ010000031">
    <property type="protein sequence ID" value="MDC3985731.1"/>
    <property type="molecule type" value="Genomic_DNA"/>
</dbReference>
<gene>
    <name evidence="1" type="ORF">KEG57_34950</name>
</gene>
<name>A0A9X4AVJ1_9BACT</name>
<dbReference type="SUPFAM" id="SSF52980">
    <property type="entry name" value="Restriction endonuclease-like"/>
    <property type="match status" value="1"/>
</dbReference>